<organism evidence="2 3">
    <name type="scientific">Stephania yunnanensis</name>
    <dbReference type="NCBI Taxonomy" id="152371"/>
    <lineage>
        <taxon>Eukaryota</taxon>
        <taxon>Viridiplantae</taxon>
        <taxon>Streptophyta</taxon>
        <taxon>Embryophyta</taxon>
        <taxon>Tracheophyta</taxon>
        <taxon>Spermatophyta</taxon>
        <taxon>Magnoliopsida</taxon>
        <taxon>Ranunculales</taxon>
        <taxon>Menispermaceae</taxon>
        <taxon>Menispermoideae</taxon>
        <taxon>Cissampelideae</taxon>
        <taxon>Stephania</taxon>
    </lineage>
</organism>
<proteinExistence type="predicted"/>
<sequence>MEGENEDEDNLNGDLISADSPSKSNPSAALLFDDDVGVHSRPRLSTRWWWTCMQSLPCYPTLLRLFARVHGKASGAGFFHAVTTCPLCRRIISSPSIEFNSFLFLFFSRGTLVV</sequence>
<accession>A0AAP0HJ43</accession>
<reference evidence="2 3" key="1">
    <citation type="submission" date="2024-01" db="EMBL/GenBank/DDBJ databases">
        <title>Genome assemblies of Stephania.</title>
        <authorList>
            <person name="Yang L."/>
        </authorList>
    </citation>
    <scope>NUCLEOTIDE SEQUENCE [LARGE SCALE GENOMIC DNA]</scope>
    <source>
        <strain evidence="2">YNDBR</strain>
        <tissue evidence="2">Leaf</tissue>
    </source>
</reference>
<protein>
    <submittedName>
        <fullName evidence="2">Uncharacterized protein</fullName>
    </submittedName>
</protein>
<dbReference type="AlphaFoldDB" id="A0AAP0HJ43"/>
<evidence type="ECO:0000256" key="1">
    <source>
        <dbReference type="SAM" id="MobiDB-lite"/>
    </source>
</evidence>
<evidence type="ECO:0000313" key="2">
    <source>
        <dbReference type="EMBL" id="KAK9084525.1"/>
    </source>
</evidence>
<gene>
    <name evidence="2" type="ORF">Syun_031541</name>
</gene>
<feature type="compositionally biased region" description="Acidic residues" evidence="1">
    <location>
        <begin position="1"/>
        <end position="11"/>
    </location>
</feature>
<feature type="region of interest" description="Disordered" evidence="1">
    <location>
        <begin position="1"/>
        <end position="26"/>
    </location>
</feature>
<evidence type="ECO:0000313" key="3">
    <source>
        <dbReference type="Proteomes" id="UP001420932"/>
    </source>
</evidence>
<comment type="caution">
    <text evidence="2">The sequence shown here is derived from an EMBL/GenBank/DDBJ whole genome shotgun (WGS) entry which is preliminary data.</text>
</comment>
<name>A0AAP0HJ43_9MAGN</name>
<keyword evidence="3" id="KW-1185">Reference proteome</keyword>
<dbReference type="EMBL" id="JBBNAF010000014">
    <property type="protein sequence ID" value="KAK9084525.1"/>
    <property type="molecule type" value="Genomic_DNA"/>
</dbReference>
<dbReference type="Proteomes" id="UP001420932">
    <property type="component" value="Unassembled WGS sequence"/>
</dbReference>